<feature type="transmembrane region" description="Helical" evidence="3">
    <location>
        <begin position="252"/>
        <end position="270"/>
    </location>
</feature>
<feature type="transmembrane region" description="Helical" evidence="3">
    <location>
        <begin position="326"/>
        <end position="348"/>
    </location>
</feature>
<proteinExistence type="inferred from homology"/>
<dbReference type="CDD" id="cd17352">
    <property type="entry name" value="MFS_MCT_SLC16"/>
    <property type="match status" value="1"/>
</dbReference>
<dbReference type="PANTHER" id="PTHR11360:SF177">
    <property type="entry name" value="RIBOFLAVIN TRANSPORTER MCH5"/>
    <property type="match status" value="1"/>
</dbReference>
<dbReference type="GO" id="GO:0016020">
    <property type="term" value="C:membrane"/>
    <property type="evidence" value="ECO:0007669"/>
    <property type="project" value="UniProtKB-SubCell"/>
</dbReference>
<feature type="transmembrane region" description="Helical" evidence="3">
    <location>
        <begin position="415"/>
        <end position="440"/>
    </location>
</feature>
<evidence type="ECO:0000259" key="4">
    <source>
        <dbReference type="PROSITE" id="PS50850"/>
    </source>
</evidence>
<comment type="subcellular location">
    <subcellularLocation>
        <location evidence="1">Membrane</location>
        <topology evidence="1">Multi-pass membrane protein</topology>
    </subcellularLocation>
</comment>
<comment type="caution">
    <text evidence="5">The sequence shown here is derived from an EMBL/GenBank/DDBJ whole genome shotgun (WGS) entry which is preliminary data.</text>
</comment>
<dbReference type="SUPFAM" id="SSF103473">
    <property type="entry name" value="MFS general substrate transporter"/>
    <property type="match status" value="1"/>
</dbReference>
<dbReference type="InterPro" id="IPR020846">
    <property type="entry name" value="MFS_dom"/>
</dbReference>
<dbReference type="GO" id="GO:0022857">
    <property type="term" value="F:transmembrane transporter activity"/>
    <property type="evidence" value="ECO:0007669"/>
    <property type="project" value="InterPro"/>
</dbReference>
<evidence type="ECO:0000256" key="1">
    <source>
        <dbReference type="ARBA" id="ARBA00004141"/>
    </source>
</evidence>
<dbReference type="InterPro" id="IPR050327">
    <property type="entry name" value="Proton-linked_MCT"/>
</dbReference>
<gene>
    <name evidence="5" type="ORF">EYC80_005052</name>
</gene>
<evidence type="ECO:0000313" key="5">
    <source>
        <dbReference type="EMBL" id="KAB8303658.1"/>
    </source>
</evidence>
<dbReference type="EMBL" id="VIGI01000002">
    <property type="protein sequence ID" value="KAB8303658.1"/>
    <property type="molecule type" value="Genomic_DNA"/>
</dbReference>
<dbReference type="PROSITE" id="PS50850">
    <property type="entry name" value="MFS"/>
    <property type="match status" value="1"/>
</dbReference>
<feature type="transmembrane region" description="Helical" evidence="3">
    <location>
        <begin position="360"/>
        <end position="378"/>
    </location>
</feature>
<dbReference type="Gene3D" id="1.20.1250.20">
    <property type="entry name" value="MFS general substrate transporter like domains"/>
    <property type="match status" value="1"/>
</dbReference>
<evidence type="ECO:0000256" key="2">
    <source>
        <dbReference type="ARBA" id="ARBA00006727"/>
    </source>
</evidence>
<feature type="transmembrane region" description="Helical" evidence="3">
    <location>
        <begin position="193"/>
        <end position="210"/>
    </location>
</feature>
<protein>
    <recommendedName>
        <fullName evidence="4">Major facilitator superfamily (MFS) profile domain-containing protein</fullName>
    </recommendedName>
</protein>
<organism evidence="5 6">
    <name type="scientific">Monilinia laxa</name>
    <name type="common">Brown rot fungus</name>
    <name type="synonym">Sclerotinia laxa</name>
    <dbReference type="NCBI Taxonomy" id="61186"/>
    <lineage>
        <taxon>Eukaryota</taxon>
        <taxon>Fungi</taxon>
        <taxon>Dikarya</taxon>
        <taxon>Ascomycota</taxon>
        <taxon>Pezizomycotina</taxon>
        <taxon>Leotiomycetes</taxon>
        <taxon>Helotiales</taxon>
        <taxon>Sclerotiniaceae</taxon>
        <taxon>Monilinia</taxon>
    </lineage>
</organism>
<evidence type="ECO:0000313" key="6">
    <source>
        <dbReference type="Proteomes" id="UP000326757"/>
    </source>
</evidence>
<feature type="transmembrane region" description="Helical" evidence="3">
    <location>
        <begin position="452"/>
        <end position="475"/>
    </location>
</feature>
<comment type="similarity">
    <text evidence="2">Belongs to the major facilitator superfamily. Monocarboxylate porter (TC 2.A.1.13) family.</text>
</comment>
<dbReference type="PANTHER" id="PTHR11360">
    <property type="entry name" value="MONOCARBOXYLATE TRANSPORTER"/>
    <property type="match status" value="1"/>
</dbReference>
<feature type="transmembrane region" description="Helical" evidence="3">
    <location>
        <begin position="390"/>
        <end position="409"/>
    </location>
</feature>
<dbReference type="OrthoDB" id="410267at2759"/>
<dbReference type="InterPro" id="IPR011701">
    <property type="entry name" value="MFS"/>
</dbReference>
<dbReference type="Proteomes" id="UP000326757">
    <property type="component" value="Unassembled WGS sequence"/>
</dbReference>
<keyword evidence="3" id="KW-0472">Membrane</keyword>
<feature type="transmembrane region" description="Helical" evidence="3">
    <location>
        <begin position="282"/>
        <end position="302"/>
    </location>
</feature>
<dbReference type="Pfam" id="PF07690">
    <property type="entry name" value="MFS_1"/>
    <property type="match status" value="1"/>
</dbReference>
<name>A0A5N6KJ18_MONLA</name>
<feature type="domain" description="Major facilitator superfamily (MFS) profile" evidence="4">
    <location>
        <begin position="122"/>
        <end position="507"/>
    </location>
</feature>
<feature type="transmembrane region" description="Helical" evidence="3">
    <location>
        <begin position="216"/>
        <end position="240"/>
    </location>
</feature>
<accession>A0A5N6KJ18</accession>
<reference evidence="5 6" key="1">
    <citation type="submission" date="2019-06" db="EMBL/GenBank/DDBJ databases">
        <title>Genome Sequence of the Brown Rot Fungal Pathogen Monilinia laxa.</title>
        <authorList>
            <person name="De Miccolis Angelini R.M."/>
            <person name="Landi L."/>
            <person name="Abate D."/>
            <person name="Pollastro S."/>
            <person name="Romanazzi G."/>
            <person name="Faretra F."/>
        </authorList>
    </citation>
    <scope>NUCLEOTIDE SEQUENCE [LARGE SCALE GENOMIC DNA]</scope>
    <source>
        <strain evidence="5 6">Mlax316</strain>
    </source>
</reference>
<keyword evidence="3" id="KW-0812">Transmembrane</keyword>
<evidence type="ECO:0000256" key="3">
    <source>
        <dbReference type="SAM" id="Phobius"/>
    </source>
</evidence>
<feature type="transmembrane region" description="Helical" evidence="3">
    <location>
        <begin position="164"/>
        <end position="186"/>
    </location>
</feature>
<dbReference type="InterPro" id="IPR036259">
    <property type="entry name" value="MFS_trans_sf"/>
</dbReference>
<dbReference type="AlphaFoldDB" id="A0A5N6KJ18"/>
<feature type="transmembrane region" description="Helical" evidence="3">
    <location>
        <begin position="481"/>
        <end position="503"/>
    </location>
</feature>
<keyword evidence="3" id="KW-1133">Transmembrane helix</keyword>
<keyword evidence="6" id="KW-1185">Reference proteome</keyword>
<sequence>MLGIGSQKRVLLNPSHPGASIIYQVVIPFTFYLKPSHIESTQEVSLLTQPIMDHSEAKNDFPSTIDLEQGIDNGSLTENLGKEKEKEKDIVITCTPIPNPLIDELSDSDSEDEYNYPEGGLQAWLVVFGAWCGMFCSFGIANSTGSFQAYLATNQLASYSDSQIGWIFSLYSFILFIGGIYIGPAFDVYGPRFLVLPGSILLVLSVFLFGECTEYWQWIVVFSILGGFASSLTFTPSVAVIGHWFHKKRGNATGIAATGGAFGGIVFPLLLENLIPKIGFSWTMRVMGFIFVFVTVIANLLIKPRLPCSQTAQSPHPDLKIFKKPAFAFTVLGVYLLEWAFFLPVTYITSYALYEGFPTAISYQSLPIMCAASVFGRFLPGLLADKIGRFNTIILALFLTVFACFVVWLPFGNTYPGLICSALILGFASGSNVGLTPVCVGQLCETKDYGRYYATCYSVVSIGCLTGVPLAGALIEACGGAYWGLIMFTGLCYAASAVSMIFARGNGGGWRWNVVF</sequence>
<feature type="transmembrane region" description="Helical" evidence="3">
    <location>
        <begin position="123"/>
        <end position="144"/>
    </location>
</feature>